<proteinExistence type="predicted"/>
<dbReference type="SMART" id="SM00737">
    <property type="entry name" value="ML"/>
    <property type="match status" value="1"/>
</dbReference>
<evidence type="ECO:0000256" key="2">
    <source>
        <dbReference type="ARBA" id="ARBA00022729"/>
    </source>
</evidence>
<keyword evidence="1" id="KW-0813">Transport</keyword>
<evidence type="ECO:0000259" key="4">
    <source>
        <dbReference type="SMART" id="SM00737"/>
    </source>
</evidence>
<evidence type="ECO:0000313" key="5">
    <source>
        <dbReference type="EMBL" id="GAC77493.1"/>
    </source>
</evidence>
<dbReference type="GO" id="GO:0032934">
    <property type="term" value="F:sterol binding"/>
    <property type="evidence" value="ECO:0007669"/>
    <property type="project" value="InterPro"/>
</dbReference>
<dbReference type="Proteomes" id="UP000011976">
    <property type="component" value="Unassembled WGS sequence"/>
</dbReference>
<dbReference type="OrthoDB" id="6409159at2759"/>
<dbReference type="CDD" id="cd00917">
    <property type="entry name" value="PG-PI_TP"/>
    <property type="match status" value="1"/>
</dbReference>
<keyword evidence="2 3" id="KW-0732">Signal</keyword>
<dbReference type="Gene3D" id="2.70.220.10">
    <property type="entry name" value="Ganglioside GM2 activator"/>
    <property type="match status" value="1"/>
</dbReference>
<sequence length="218" mass="23463">MHSRFIAVTLATLTLASQALAWGCIGQDCNDAANQIAFSVPQPEQADKSAWDPTPGGGWQWSSCGTGDEVVSVDSIVVSPDPPVPGQNLTVRAKGTIKDEVSVSTLFQCSYLNLTTTVADPTHPVHLGLWQDGTFADVVVKLGLIRLLARRFDVCEEARANNADLQCPLSAGDYELEQTVALPREIPPGKFNVHVTGENQDGSNLVCLDLSIQFGFRR</sequence>
<reference evidence="6" key="1">
    <citation type="journal article" date="2013" name="Genome Announc.">
        <title>Genome sequence of the basidiomycetous yeast Pseudozyma antarctica T-34, a producer of the glycolipid biosurfactants mannosylerythritol lipids.</title>
        <authorList>
            <person name="Morita T."/>
            <person name="Koike H."/>
            <person name="Koyama Y."/>
            <person name="Hagiwara H."/>
            <person name="Ito E."/>
            <person name="Fukuoka T."/>
            <person name="Imura T."/>
            <person name="Machida M."/>
            <person name="Kitamoto D."/>
        </authorList>
    </citation>
    <scope>NUCLEOTIDE SEQUENCE [LARGE SCALE GENOMIC DNA]</scope>
    <source>
        <strain evidence="6">T-34</strain>
    </source>
</reference>
<feature type="chain" id="PRO_5004100621" evidence="3">
    <location>
        <begin position="22"/>
        <end position="218"/>
    </location>
</feature>
<dbReference type="STRING" id="1151754.M9MGZ6"/>
<dbReference type="InterPro" id="IPR039670">
    <property type="entry name" value="NPC2-like"/>
</dbReference>
<dbReference type="SUPFAM" id="SSF63707">
    <property type="entry name" value="Ganglioside M2 (gm2) activator"/>
    <property type="match status" value="1"/>
</dbReference>
<dbReference type="InterPro" id="IPR033917">
    <property type="entry name" value="ML_PG-PI_TP"/>
</dbReference>
<feature type="signal peptide" evidence="3">
    <location>
        <begin position="1"/>
        <end position="21"/>
    </location>
</feature>
<gene>
    <name evidence="5" type="ORF">PANT_26d00077</name>
</gene>
<dbReference type="AlphaFoldDB" id="M9MGZ6"/>
<dbReference type="EMBL" id="DF196792">
    <property type="protein sequence ID" value="GAC77493.1"/>
    <property type="molecule type" value="Genomic_DNA"/>
</dbReference>
<accession>M9MGZ6</accession>
<evidence type="ECO:0000313" key="6">
    <source>
        <dbReference type="Proteomes" id="UP000011976"/>
    </source>
</evidence>
<evidence type="ECO:0000256" key="3">
    <source>
        <dbReference type="SAM" id="SignalP"/>
    </source>
</evidence>
<dbReference type="PANTHER" id="PTHR11306">
    <property type="entry name" value="NIEMANN PICK TYPE C2 PROTEIN NPC2-RELATED"/>
    <property type="match status" value="1"/>
</dbReference>
<dbReference type="Pfam" id="PF02221">
    <property type="entry name" value="E1_DerP2_DerF2"/>
    <property type="match status" value="2"/>
</dbReference>
<dbReference type="GO" id="GO:0032366">
    <property type="term" value="P:intracellular sterol transport"/>
    <property type="evidence" value="ECO:0007669"/>
    <property type="project" value="InterPro"/>
</dbReference>
<dbReference type="PANTHER" id="PTHR11306:SF0">
    <property type="entry name" value="PHOSPHATIDYLGLYCEROL_PHOSPHATIDYLINOSITOL TRANSFER PROTEIN"/>
    <property type="match status" value="1"/>
</dbReference>
<evidence type="ECO:0000256" key="1">
    <source>
        <dbReference type="ARBA" id="ARBA00022448"/>
    </source>
</evidence>
<protein>
    <submittedName>
        <fullName evidence="5">Uncharacterized conserved protein</fullName>
    </submittedName>
</protein>
<feature type="domain" description="MD-2-related lipid-recognition" evidence="4">
    <location>
        <begin position="61"/>
        <end position="212"/>
    </location>
</feature>
<organism evidence="5 6">
    <name type="scientific">Pseudozyma antarctica (strain T-34)</name>
    <name type="common">Yeast</name>
    <name type="synonym">Candida antarctica</name>
    <dbReference type="NCBI Taxonomy" id="1151754"/>
    <lineage>
        <taxon>Eukaryota</taxon>
        <taxon>Fungi</taxon>
        <taxon>Dikarya</taxon>
        <taxon>Basidiomycota</taxon>
        <taxon>Ustilaginomycotina</taxon>
        <taxon>Ustilaginomycetes</taxon>
        <taxon>Ustilaginales</taxon>
        <taxon>Ustilaginaceae</taxon>
        <taxon>Moesziomyces</taxon>
    </lineage>
</organism>
<name>M9MGZ6_PSEA3</name>
<dbReference type="FunFam" id="2.70.220.10:FF:000004">
    <property type="entry name" value="Related to phosphatidylglycerol/phosphatidylinositol transfer protein"/>
    <property type="match status" value="1"/>
</dbReference>
<dbReference type="InterPro" id="IPR003172">
    <property type="entry name" value="ML_dom"/>
</dbReference>
<dbReference type="InterPro" id="IPR036846">
    <property type="entry name" value="GM2-AP_sf"/>
</dbReference>